<dbReference type="STRING" id="44941.A0A397U1V9"/>
<evidence type="ECO:0000256" key="7">
    <source>
        <dbReference type="ARBA" id="ARBA00023136"/>
    </source>
</evidence>
<evidence type="ECO:0000256" key="4">
    <source>
        <dbReference type="ARBA" id="ARBA00022676"/>
    </source>
</evidence>
<dbReference type="GO" id="GO:0030428">
    <property type="term" value="C:cell septum"/>
    <property type="evidence" value="ECO:0007669"/>
    <property type="project" value="TreeGrafter"/>
</dbReference>
<dbReference type="InterPro" id="IPR004835">
    <property type="entry name" value="Chitin_synth"/>
</dbReference>
<evidence type="ECO:0000313" key="11">
    <source>
        <dbReference type="Proteomes" id="UP000266673"/>
    </source>
</evidence>
<keyword evidence="4" id="KW-0328">Glycosyltransferase</keyword>
<dbReference type="EC" id="2.4.1.16" evidence="2"/>
<comment type="subcellular location">
    <subcellularLocation>
        <location evidence="1">Cell membrane</location>
        <topology evidence="1">Multi-pass membrane protein</topology>
    </subcellularLocation>
</comment>
<sequence>PQGTKLIYTTCIVLFAIIMMFMLYCSAYLMYFTVFKAEPPIEFKSPSSIRDALKNAEFRDIVISVASTYLLYLFLSFIHCEPWHMFSCLIQYILLLPSYVNILMIYSFCNTHDVSWGTKGDNINIGNLNEVLLTEEGNETVKIDVIEEEDINAVYNNIVKELKNKDHEEKQHRNAFTKKDDNNRLFRTNLVLSWIFTNGLIIFLFT</sequence>
<dbReference type="AlphaFoldDB" id="A0A397U1V9"/>
<feature type="non-terminal residue" evidence="10">
    <location>
        <position position="1"/>
    </location>
</feature>
<dbReference type="GO" id="GO:0004100">
    <property type="term" value="F:chitin synthase activity"/>
    <property type="evidence" value="ECO:0007669"/>
    <property type="project" value="UniProtKB-EC"/>
</dbReference>
<dbReference type="GO" id="GO:0071555">
    <property type="term" value="P:cell wall organization"/>
    <property type="evidence" value="ECO:0007669"/>
    <property type="project" value="UniProtKB-KW"/>
</dbReference>
<feature type="transmembrane region" description="Helical" evidence="9">
    <location>
        <begin position="6"/>
        <end position="35"/>
    </location>
</feature>
<feature type="transmembrane region" description="Helical" evidence="9">
    <location>
        <begin position="185"/>
        <end position="205"/>
    </location>
</feature>
<reference evidence="10 11" key="1">
    <citation type="submission" date="2018-06" db="EMBL/GenBank/DDBJ databases">
        <title>Comparative genomics reveals the genomic features of Rhizophagus irregularis, R. cerebriforme, R. diaphanum and Gigaspora rosea, and their symbiotic lifestyle signature.</title>
        <authorList>
            <person name="Morin E."/>
            <person name="San Clemente H."/>
            <person name="Chen E.C.H."/>
            <person name="De La Providencia I."/>
            <person name="Hainaut M."/>
            <person name="Kuo A."/>
            <person name="Kohler A."/>
            <person name="Murat C."/>
            <person name="Tang N."/>
            <person name="Roy S."/>
            <person name="Loubradou J."/>
            <person name="Henrissat B."/>
            <person name="Grigoriev I.V."/>
            <person name="Corradi N."/>
            <person name="Roux C."/>
            <person name="Martin F.M."/>
        </authorList>
    </citation>
    <scope>NUCLEOTIDE SEQUENCE [LARGE SCALE GENOMIC DNA]</scope>
    <source>
        <strain evidence="10 11">DAOM 194757</strain>
    </source>
</reference>
<keyword evidence="3" id="KW-1003">Cell membrane</keyword>
<keyword evidence="9" id="KW-1133">Transmembrane helix</keyword>
<keyword evidence="7 9" id="KW-0472">Membrane</keyword>
<dbReference type="PANTHER" id="PTHR22914:SF9">
    <property type="entry name" value="CHITIN SYNTHASE 1"/>
    <property type="match status" value="1"/>
</dbReference>
<dbReference type="GO" id="GO:0006031">
    <property type="term" value="P:chitin biosynthetic process"/>
    <property type="evidence" value="ECO:0007669"/>
    <property type="project" value="TreeGrafter"/>
</dbReference>
<evidence type="ECO:0000256" key="6">
    <source>
        <dbReference type="ARBA" id="ARBA00022692"/>
    </source>
</evidence>
<protein>
    <recommendedName>
        <fullName evidence="2">chitin synthase</fullName>
        <ecNumber evidence="2">2.4.1.16</ecNumber>
    </recommendedName>
</protein>
<keyword evidence="6 9" id="KW-0812">Transmembrane</keyword>
<proteinExistence type="predicted"/>
<feature type="non-terminal residue" evidence="10">
    <location>
        <position position="206"/>
    </location>
</feature>
<evidence type="ECO:0000256" key="8">
    <source>
        <dbReference type="ARBA" id="ARBA00023316"/>
    </source>
</evidence>
<evidence type="ECO:0000256" key="5">
    <source>
        <dbReference type="ARBA" id="ARBA00022679"/>
    </source>
</evidence>
<organism evidence="10 11">
    <name type="scientific">Gigaspora rosea</name>
    <dbReference type="NCBI Taxonomy" id="44941"/>
    <lineage>
        <taxon>Eukaryota</taxon>
        <taxon>Fungi</taxon>
        <taxon>Fungi incertae sedis</taxon>
        <taxon>Mucoromycota</taxon>
        <taxon>Glomeromycotina</taxon>
        <taxon>Glomeromycetes</taxon>
        <taxon>Diversisporales</taxon>
        <taxon>Gigasporaceae</taxon>
        <taxon>Gigaspora</taxon>
    </lineage>
</organism>
<name>A0A397U1V9_9GLOM</name>
<evidence type="ECO:0000256" key="3">
    <source>
        <dbReference type="ARBA" id="ARBA00022475"/>
    </source>
</evidence>
<gene>
    <name evidence="10" type="ORF">C2G38_1881246</name>
</gene>
<dbReference type="OrthoDB" id="2427602at2759"/>
<keyword evidence="11" id="KW-1185">Reference proteome</keyword>
<dbReference type="Proteomes" id="UP000266673">
    <property type="component" value="Unassembled WGS sequence"/>
</dbReference>
<evidence type="ECO:0000256" key="9">
    <source>
        <dbReference type="SAM" id="Phobius"/>
    </source>
</evidence>
<evidence type="ECO:0000256" key="1">
    <source>
        <dbReference type="ARBA" id="ARBA00004651"/>
    </source>
</evidence>
<feature type="transmembrane region" description="Helical" evidence="9">
    <location>
        <begin position="89"/>
        <end position="109"/>
    </location>
</feature>
<comment type="caution">
    <text evidence="10">The sequence shown here is derived from an EMBL/GenBank/DDBJ whole genome shotgun (WGS) entry which is preliminary data.</text>
</comment>
<dbReference type="GO" id="GO:0005886">
    <property type="term" value="C:plasma membrane"/>
    <property type="evidence" value="ECO:0007669"/>
    <property type="project" value="UniProtKB-SubCell"/>
</dbReference>
<dbReference type="PANTHER" id="PTHR22914">
    <property type="entry name" value="CHITIN SYNTHASE"/>
    <property type="match status" value="1"/>
</dbReference>
<evidence type="ECO:0000313" key="10">
    <source>
        <dbReference type="EMBL" id="RIB03138.1"/>
    </source>
</evidence>
<keyword evidence="8" id="KW-0961">Cell wall biogenesis/degradation</keyword>
<keyword evidence="5" id="KW-0808">Transferase</keyword>
<evidence type="ECO:0000256" key="2">
    <source>
        <dbReference type="ARBA" id="ARBA00012543"/>
    </source>
</evidence>
<accession>A0A397U1V9</accession>
<dbReference type="EMBL" id="QKWP01002495">
    <property type="protein sequence ID" value="RIB03138.1"/>
    <property type="molecule type" value="Genomic_DNA"/>
</dbReference>
<feature type="transmembrane region" description="Helical" evidence="9">
    <location>
        <begin position="56"/>
        <end position="77"/>
    </location>
</feature>